<evidence type="ECO:0008006" key="4">
    <source>
        <dbReference type="Google" id="ProtNLM"/>
    </source>
</evidence>
<feature type="signal peptide" evidence="1">
    <location>
        <begin position="1"/>
        <end position="23"/>
    </location>
</feature>
<evidence type="ECO:0000313" key="3">
    <source>
        <dbReference type="Proteomes" id="UP001156670"/>
    </source>
</evidence>
<dbReference type="RefSeq" id="WP_284319504.1">
    <property type="nucleotide sequence ID" value="NZ_BSOB01000006.1"/>
</dbReference>
<proteinExistence type="predicted"/>
<reference evidence="3" key="1">
    <citation type="journal article" date="2019" name="Int. J. Syst. Evol. Microbiol.">
        <title>The Global Catalogue of Microorganisms (GCM) 10K type strain sequencing project: providing services to taxonomists for standard genome sequencing and annotation.</title>
        <authorList>
            <consortium name="The Broad Institute Genomics Platform"/>
            <consortium name="The Broad Institute Genome Sequencing Center for Infectious Disease"/>
            <person name="Wu L."/>
            <person name="Ma J."/>
        </authorList>
    </citation>
    <scope>NUCLEOTIDE SEQUENCE [LARGE SCALE GENOMIC DNA]</scope>
    <source>
        <strain evidence="3">NBRC 111980</strain>
    </source>
</reference>
<protein>
    <recommendedName>
        <fullName evidence="4">Adhesin</fullName>
    </recommendedName>
</protein>
<accession>A0ABQ5XKY4</accession>
<gene>
    <name evidence="2" type="ORF">GCM10007901_06980</name>
</gene>
<dbReference type="Proteomes" id="UP001156670">
    <property type="component" value="Unassembled WGS sequence"/>
</dbReference>
<evidence type="ECO:0000256" key="1">
    <source>
        <dbReference type="SAM" id="SignalP"/>
    </source>
</evidence>
<feature type="chain" id="PRO_5045833457" description="Adhesin" evidence="1">
    <location>
        <begin position="24"/>
        <end position="288"/>
    </location>
</feature>
<dbReference type="EMBL" id="BSOB01000006">
    <property type="protein sequence ID" value="GLQ91748.1"/>
    <property type="molecule type" value="Genomic_DNA"/>
</dbReference>
<name>A0ABQ5XKY4_9GAMM</name>
<keyword evidence="3" id="KW-1185">Reference proteome</keyword>
<evidence type="ECO:0000313" key="2">
    <source>
        <dbReference type="EMBL" id="GLQ91748.1"/>
    </source>
</evidence>
<organism evidence="2 3">
    <name type="scientific">Dyella acidisoli</name>
    <dbReference type="NCBI Taxonomy" id="1867834"/>
    <lineage>
        <taxon>Bacteria</taxon>
        <taxon>Pseudomonadati</taxon>
        <taxon>Pseudomonadota</taxon>
        <taxon>Gammaproteobacteria</taxon>
        <taxon>Lysobacterales</taxon>
        <taxon>Rhodanobacteraceae</taxon>
        <taxon>Dyella</taxon>
    </lineage>
</organism>
<comment type="caution">
    <text evidence="2">The sequence shown here is derived from an EMBL/GenBank/DDBJ whole genome shotgun (WGS) entry which is preliminary data.</text>
</comment>
<sequence>MKANLRRTLIALTVLSVFGVAQASAQTVSISKDVSLDSSIDVSGYIDLDGAIKIDAAALALSSAAQASLTNIVINNGQVANSSTITDNVGAGASGNVGVNQASGDYNAQGNQAAVASAGSSGTADAGFTFNCEHSGGCGGGDPQSQAGSMADAETFAVQSGMGNLTYNYGTTNSATISGSAFSNVSGNLGVNQASGDNNEQLNQLAAASAQNVSYAVATSTLEQEWSGNGVDNEPGALNCAYYLQPTTNTTTLSGSVISNASGNVGINQAAGTGNMQSNSLAMGVSNP</sequence>
<keyword evidence="1" id="KW-0732">Signal</keyword>